<keyword evidence="2" id="KW-1185">Reference proteome</keyword>
<evidence type="ECO:0000313" key="2">
    <source>
        <dbReference type="Proteomes" id="UP000005443"/>
    </source>
</evidence>
<dbReference type="Proteomes" id="UP000005443">
    <property type="component" value="Chromosome"/>
</dbReference>
<sequence>MNVPFVLIFAPCLAKKIFCTYYYWLWEVFTTAESRQK</sequence>
<protein>
    <submittedName>
        <fullName evidence="1">Uncharacterized protein</fullName>
    </submittedName>
</protein>
<organism evidence="1 2">
    <name type="scientific">Rickettsia slovaca (strain 13-B)</name>
    <dbReference type="NCBI Taxonomy" id="941638"/>
    <lineage>
        <taxon>Bacteria</taxon>
        <taxon>Pseudomonadati</taxon>
        <taxon>Pseudomonadota</taxon>
        <taxon>Alphaproteobacteria</taxon>
        <taxon>Rickettsiales</taxon>
        <taxon>Rickettsiaceae</taxon>
        <taxon>Rickettsieae</taxon>
        <taxon>Rickettsia</taxon>
        <taxon>spotted fever group</taxon>
    </lineage>
</organism>
<gene>
    <name evidence="1" type="ordered locus">Rsl_1011</name>
</gene>
<reference evidence="1 2" key="1">
    <citation type="journal article" date="2012" name="J. Bacteriol.">
        <title>Complete genome sequence of Rickettsia slovaca, the agent of tick-borne lymphadenitis.</title>
        <authorList>
            <person name="Fournier P.E."/>
            <person name="El Karkouri K."/>
            <person name="Robert C."/>
            <person name="Medigue C."/>
            <person name="Raoult D."/>
        </authorList>
    </citation>
    <scope>NUCLEOTIDE SEQUENCE [LARGE SCALE GENOMIC DNA]</scope>
    <source>
        <strain evidence="1 2">13-B</strain>
    </source>
</reference>
<accession>A0ABM5MQI1</accession>
<dbReference type="EMBL" id="CP002428">
    <property type="protein sequence ID" value="AEV92433.1"/>
    <property type="molecule type" value="Genomic_DNA"/>
</dbReference>
<evidence type="ECO:0000313" key="1">
    <source>
        <dbReference type="EMBL" id="AEV92433.1"/>
    </source>
</evidence>
<name>A0ABM5MQI1_RICS1</name>
<proteinExistence type="predicted"/>